<protein>
    <recommendedName>
        <fullName evidence="6">Cytochrome c domain-containing protein</fullName>
    </recommendedName>
</protein>
<dbReference type="InterPro" id="IPR009056">
    <property type="entry name" value="Cyt_c-like_dom"/>
</dbReference>
<dbReference type="PROSITE" id="PS51007">
    <property type="entry name" value="CYTC"/>
    <property type="match status" value="2"/>
</dbReference>
<evidence type="ECO:0000313" key="8">
    <source>
        <dbReference type="Proteomes" id="UP000652231"/>
    </source>
</evidence>
<proteinExistence type="predicted"/>
<evidence type="ECO:0000256" key="2">
    <source>
        <dbReference type="ARBA" id="ARBA00022723"/>
    </source>
</evidence>
<dbReference type="GO" id="GO:0009055">
    <property type="term" value="F:electron transfer activity"/>
    <property type="evidence" value="ECO:0007669"/>
    <property type="project" value="InterPro"/>
</dbReference>
<dbReference type="Proteomes" id="UP000652231">
    <property type="component" value="Unassembled WGS sequence"/>
</dbReference>
<accession>A0A8J2V8Y2</accession>
<dbReference type="InterPro" id="IPR036909">
    <property type="entry name" value="Cyt_c-like_dom_sf"/>
</dbReference>
<dbReference type="RefSeq" id="WP_188439915.1">
    <property type="nucleotide sequence ID" value="NZ_BMGK01000003.1"/>
</dbReference>
<dbReference type="AlphaFoldDB" id="A0A8J2V8Y2"/>
<name>A0A8J2V8Y2_9FLAO</name>
<evidence type="ECO:0000256" key="3">
    <source>
        <dbReference type="ARBA" id="ARBA00023004"/>
    </source>
</evidence>
<dbReference type="PANTHER" id="PTHR35008:SF8">
    <property type="entry name" value="ALCOHOL DEHYDROGENASE CYTOCHROME C SUBUNIT"/>
    <property type="match status" value="1"/>
</dbReference>
<evidence type="ECO:0000256" key="5">
    <source>
        <dbReference type="SAM" id="Phobius"/>
    </source>
</evidence>
<gene>
    <name evidence="7" type="ORF">GCM10011312_08950</name>
</gene>
<evidence type="ECO:0000256" key="1">
    <source>
        <dbReference type="ARBA" id="ARBA00022617"/>
    </source>
</evidence>
<keyword evidence="5" id="KW-0812">Transmembrane</keyword>
<dbReference type="SUPFAM" id="SSF46626">
    <property type="entry name" value="Cytochrome c"/>
    <property type="match status" value="2"/>
</dbReference>
<keyword evidence="3 4" id="KW-0408">Iron</keyword>
<sequence>MKKTLKIAGYLLCTIGVLLLIAVLFVRFALPNVSDAPYIEVEASVENIERGKYLAYHVMMCADCHSERDFSKFSGPPTPGTEFVGGDIFDQSMGFPGKFVSSNITPHGIGDWTDGELFRLITTGVKRDGEPIFPVMPYHNFGKLDPEDIKAVIAFLRTLEPVESNHPKSEADFPFNFILRTLPKEAELSTKPPKTDRVAYGKYMFTAAACAECHTQFEKGKFTGPLGGGGRKFQFPDGSVLRTPNLTPHETGIKNLSRTDFIHLFKKYEDSTYVIPDVKPGEFQTLMPWAMYADMKTEDISAIYDYLKTLEPYENVVERFTPATN</sequence>
<dbReference type="Gene3D" id="1.10.760.10">
    <property type="entry name" value="Cytochrome c-like domain"/>
    <property type="match status" value="2"/>
</dbReference>
<reference evidence="7" key="2">
    <citation type="submission" date="2020-09" db="EMBL/GenBank/DDBJ databases">
        <authorList>
            <person name="Sun Q."/>
            <person name="Zhou Y."/>
        </authorList>
    </citation>
    <scope>NUCLEOTIDE SEQUENCE</scope>
    <source>
        <strain evidence="7">CGMCC 1.12924</strain>
    </source>
</reference>
<feature type="transmembrane region" description="Helical" evidence="5">
    <location>
        <begin position="7"/>
        <end position="30"/>
    </location>
</feature>
<dbReference type="Pfam" id="PF00034">
    <property type="entry name" value="Cytochrom_C"/>
    <property type="match status" value="1"/>
</dbReference>
<dbReference type="InterPro" id="IPR051459">
    <property type="entry name" value="Cytochrome_c-type_DH"/>
</dbReference>
<evidence type="ECO:0000259" key="6">
    <source>
        <dbReference type="PROSITE" id="PS51007"/>
    </source>
</evidence>
<keyword evidence="8" id="KW-1185">Reference proteome</keyword>
<keyword evidence="1 4" id="KW-0349">Heme</keyword>
<keyword evidence="5" id="KW-1133">Transmembrane helix</keyword>
<organism evidence="7 8">
    <name type="scientific">Planktosalinus lacus</name>
    <dbReference type="NCBI Taxonomy" id="1526573"/>
    <lineage>
        <taxon>Bacteria</taxon>
        <taxon>Pseudomonadati</taxon>
        <taxon>Bacteroidota</taxon>
        <taxon>Flavobacteriia</taxon>
        <taxon>Flavobacteriales</taxon>
        <taxon>Flavobacteriaceae</taxon>
        <taxon>Planktosalinus</taxon>
    </lineage>
</organism>
<dbReference type="PANTHER" id="PTHR35008">
    <property type="entry name" value="BLL4482 PROTEIN-RELATED"/>
    <property type="match status" value="1"/>
</dbReference>
<keyword evidence="5" id="KW-0472">Membrane</keyword>
<dbReference type="EMBL" id="BMGK01000003">
    <property type="protein sequence ID" value="GGD87105.1"/>
    <property type="molecule type" value="Genomic_DNA"/>
</dbReference>
<comment type="caution">
    <text evidence="7">The sequence shown here is derived from an EMBL/GenBank/DDBJ whole genome shotgun (WGS) entry which is preliminary data.</text>
</comment>
<dbReference type="GO" id="GO:0046872">
    <property type="term" value="F:metal ion binding"/>
    <property type="evidence" value="ECO:0007669"/>
    <property type="project" value="UniProtKB-KW"/>
</dbReference>
<dbReference type="GO" id="GO:0020037">
    <property type="term" value="F:heme binding"/>
    <property type="evidence" value="ECO:0007669"/>
    <property type="project" value="InterPro"/>
</dbReference>
<evidence type="ECO:0000313" key="7">
    <source>
        <dbReference type="EMBL" id="GGD87105.1"/>
    </source>
</evidence>
<feature type="domain" description="Cytochrome c" evidence="6">
    <location>
        <begin position="46"/>
        <end position="160"/>
    </location>
</feature>
<keyword evidence="2 4" id="KW-0479">Metal-binding</keyword>
<feature type="domain" description="Cytochrome c" evidence="6">
    <location>
        <begin position="196"/>
        <end position="311"/>
    </location>
</feature>
<evidence type="ECO:0000256" key="4">
    <source>
        <dbReference type="PROSITE-ProRule" id="PRU00433"/>
    </source>
</evidence>
<reference evidence="7" key="1">
    <citation type="journal article" date="2014" name="Int. J. Syst. Evol. Microbiol.">
        <title>Complete genome sequence of Corynebacterium casei LMG S-19264T (=DSM 44701T), isolated from a smear-ripened cheese.</title>
        <authorList>
            <consortium name="US DOE Joint Genome Institute (JGI-PGF)"/>
            <person name="Walter F."/>
            <person name="Albersmeier A."/>
            <person name="Kalinowski J."/>
            <person name="Ruckert C."/>
        </authorList>
    </citation>
    <scope>NUCLEOTIDE SEQUENCE</scope>
    <source>
        <strain evidence="7">CGMCC 1.12924</strain>
    </source>
</reference>